<protein>
    <submittedName>
        <fullName evidence="1">Uncharacterized protein</fullName>
    </submittedName>
</protein>
<evidence type="ECO:0000313" key="2">
    <source>
        <dbReference type="Proteomes" id="UP000630142"/>
    </source>
</evidence>
<keyword evidence="2" id="KW-1185">Reference proteome</keyword>
<dbReference type="Proteomes" id="UP000630142">
    <property type="component" value="Unassembled WGS sequence"/>
</dbReference>
<evidence type="ECO:0000313" key="1">
    <source>
        <dbReference type="EMBL" id="GHD10535.1"/>
    </source>
</evidence>
<organism evidence="1 2">
    <name type="scientific">Tianweitania populi</name>
    <dbReference type="NCBI Taxonomy" id="1607949"/>
    <lineage>
        <taxon>Bacteria</taxon>
        <taxon>Pseudomonadati</taxon>
        <taxon>Pseudomonadota</taxon>
        <taxon>Alphaproteobacteria</taxon>
        <taxon>Hyphomicrobiales</taxon>
        <taxon>Phyllobacteriaceae</taxon>
        <taxon>Tianweitania</taxon>
    </lineage>
</organism>
<sequence length="87" mass="10027">MSTVSSKKFPEFATDQEAEEFVANADLSEYDFSDFKPMRFELAPKSAQLNMRLPNQLLQAVKDRAKERGIPYTRLIREALERTVASR</sequence>
<dbReference type="InterPro" id="IPR022148">
    <property type="entry name" value="CopG_antitoxin"/>
</dbReference>
<comment type="caution">
    <text evidence="1">The sequence shown here is derived from an EMBL/GenBank/DDBJ whole genome shotgun (WGS) entry which is preliminary data.</text>
</comment>
<dbReference type="Pfam" id="PF12441">
    <property type="entry name" value="CopG_antitoxin"/>
    <property type="match status" value="1"/>
</dbReference>
<reference evidence="1" key="2">
    <citation type="submission" date="2020-09" db="EMBL/GenBank/DDBJ databases">
        <authorList>
            <person name="Sun Q."/>
            <person name="Kim S."/>
        </authorList>
    </citation>
    <scope>NUCLEOTIDE SEQUENCE</scope>
    <source>
        <strain evidence="1">KCTC 42249</strain>
    </source>
</reference>
<dbReference type="GO" id="GO:0006355">
    <property type="term" value="P:regulation of DNA-templated transcription"/>
    <property type="evidence" value="ECO:0007669"/>
    <property type="project" value="InterPro"/>
</dbReference>
<dbReference type="EMBL" id="BMZQ01000001">
    <property type="protein sequence ID" value="GHD10535.1"/>
    <property type="molecule type" value="Genomic_DNA"/>
</dbReference>
<accession>A0A8J3DNR0</accession>
<dbReference type="InterPro" id="IPR010985">
    <property type="entry name" value="Ribbon_hlx_hlx"/>
</dbReference>
<name>A0A8J3DNR0_9HYPH</name>
<dbReference type="SUPFAM" id="SSF47598">
    <property type="entry name" value="Ribbon-helix-helix"/>
    <property type="match status" value="1"/>
</dbReference>
<gene>
    <name evidence="1" type="ORF">GCM10016234_12500</name>
</gene>
<reference evidence="1" key="1">
    <citation type="journal article" date="2014" name="Int. J. Syst. Evol. Microbiol.">
        <title>Complete genome sequence of Corynebacterium casei LMG S-19264T (=DSM 44701T), isolated from a smear-ripened cheese.</title>
        <authorList>
            <consortium name="US DOE Joint Genome Institute (JGI-PGF)"/>
            <person name="Walter F."/>
            <person name="Albersmeier A."/>
            <person name="Kalinowski J."/>
            <person name="Ruckert C."/>
        </authorList>
    </citation>
    <scope>NUCLEOTIDE SEQUENCE</scope>
    <source>
        <strain evidence="1">KCTC 42249</strain>
    </source>
</reference>
<dbReference type="AlphaFoldDB" id="A0A8J3DNR0"/>
<proteinExistence type="predicted"/>
<dbReference type="RefSeq" id="WP_189502575.1">
    <property type="nucleotide sequence ID" value="NZ_BMZQ01000001.1"/>
</dbReference>